<dbReference type="InterPro" id="IPR036388">
    <property type="entry name" value="WH-like_DNA-bd_sf"/>
</dbReference>
<evidence type="ECO:0000313" key="7">
    <source>
        <dbReference type="Proteomes" id="UP001164187"/>
    </source>
</evidence>
<reference evidence="6" key="1">
    <citation type="submission" date="2022-12" db="EMBL/GenBank/DDBJ databases">
        <title>Peptostreptococcus.</title>
        <authorList>
            <person name="Lee S.H."/>
        </authorList>
    </citation>
    <scope>NUCLEOTIDE SEQUENCE</scope>
    <source>
        <strain evidence="6">CBA3647</strain>
    </source>
</reference>
<evidence type="ECO:0000259" key="4">
    <source>
        <dbReference type="PROSITE" id="PS50042"/>
    </source>
</evidence>
<protein>
    <submittedName>
        <fullName evidence="6">Crp/Fnr family transcriptional regulator</fullName>
    </submittedName>
</protein>
<dbReference type="InterPro" id="IPR012318">
    <property type="entry name" value="HTH_CRP"/>
</dbReference>
<dbReference type="InterPro" id="IPR036390">
    <property type="entry name" value="WH_DNA-bd_sf"/>
</dbReference>
<dbReference type="PROSITE" id="PS51063">
    <property type="entry name" value="HTH_CRP_2"/>
    <property type="match status" value="1"/>
</dbReference>
<evidence type="ECO:0000256" key="2">
    <source>
        <dbReference type="ARBA" id="ARBA00023125"/>
    </source>
</evidence>
<keyword evidence="7" id="KW-1185">Reference proteome</keyword>
<keyword evidence="2" id="KW-0238">DNA-binding</keyword>
<evidence type="ECO:0000259" key="5">
    <source>
        <dbReference type="PROSITE" id="PS51063"/>
    </source>
</evidence>
<dbReference type="InterPro" id="IPR050397">
    <property type="entry name" value="Env_Response_Regulators"/>
</dbReference>
<dbReference type="Gene3D" id="2.60.120.10">
    <property type="entry name" value="Jelly Rolls"/>
    <property type="match status" value="1"/>
</dbReference>
<sequence>MIDYTCIKVFEGLKKETLDKVALCSDIIKLKKNQCLYTDGQELKYVYFLLSGKITLSKPNENGESRIIFILTPGDTINQPIMRKNTSAVECWGFEDSKILRITFEEFDRLMSQDYNLSRNCMIFMEKRIRRLYRQLKNGVLGNLDKKLAAKLYRLGIEHGIKSNDQMTKIDLKITITYLAKMIGCQRESLSRSIKYLSSLDIMKYEDKYFYVDMKKANRFFKTSEKL</sequence>
<dbReference type="SMART" id="SM00100">
    <property type="entry name" value="cNMP"/>
    <property type="match status" value="1"/>
</dbReference>
<dbReference type="SUPFAM" id="SSF51206">
    <property type="entry name" value="cAMP-binding domain-like"/>
    <property type="match status" value="1"/>
</dbReference>
<evidence type="ECO:0000256" key="1">
    <source>
        <dbReference type="ARBA" id="ARBA00023015"/>
    </source>
</evidence>
<dbReference type="PANTHER" id="PTHR24567:SF74">
    <property type="entry name" value="HTH-TYPE TRANSCRIPTIONAL REGULATOR ARCR"/>
    <property type="match status" value="1"/>
</dbReference>
<dbReference type="Pfam" id="PF00027">
    <property type="entry name" value="cNMP_binding"/>
    <property type="match status" value="1"/>
</dbReference>
<dbReference type="Gene3D" id="1.10.10.10">
    <property type="entry name" value="Winged helix-like DNA-binding domain superfamily/Winged helix DNA-binding domain"/>
    <property type="match status" value="1"/>
</dbReference>
<dbReference type="Proteomes" id="UP001164187">
    <property type="component" value="Chromosome"/>
</dbReference>
<dbReference type="CDD" id="cd00038">
    <property type="entry name" value="CAP_ED"/>
    <property type="match status" value="1"/>
</dbReference>
<dbReference type="PANTHER" id="PTHR24567">
    <property type="entry name" value="CRP FAMILY TRANSCRIPTIONAL REGULATORY PROTEIN"/>
    <property type="match status" value="1"/>
</dbReference>
<dbReference type="EMBL" id="CP114052">
    <property type="protein sequence ID" value="WAW14508.1"/>
    <property type="molecule type" value="Genomic_DNA"/>
</dbReference>
<dbReference type="InterPro" id="IPR014710">
    <property type="entry name" value="RmlC-like_jellyroll"/>
</dbReference>
<gene>
    <name evidence="6" type="ORF">O0R46_07860</name>
</gene>
<evidence type="ECO:0000256" key="3">
    <source>
        <dbReference type="ARBA" id="ARBA00023163"/>
    </source>
</evidence>
<keyword evidence="3" id="KW-0804">Transcription</keyword>
<dbReference type="InterPro" id="IPR018490">
    <property type="entry name" value="cNMP-bd_dom_sf"/>
</dbReference>
<proteinExistence type="predicted"/>
<keyword evidence="1" id="KW-0805">Transcription regulation</keyword>
<evidence type="ECO:0000313" key="6">
    <source>
        <dbReference type="EMBL" id="WAW14508.1"/>
    </source>
</evidence>
<dbReference type="PROSITE" id="PS50042">
    <property type="entry name" value="CNMP_BINDING_3"/>
    <property type="match status" value="1"/>
</dbReference>
<feature type="domain" description="HTH crp-type" evidence="5">
    <location>
        <begin position="142"/>
        <end position="216"/>
    </location>
</feature>
<name>A0ABY7JR34_9FIRM</name>
<dbReference type="RefSeq" id="WP_269311199.1">
    <property type="nucleotide sequence ID" value="NZ_CP114052.1"/>
</dbReference>
<accession>A0ABY7JR34</accession>
<dbReference type="Pfam" id="PF13545">
    <property type="entry name" value="HTH_Crp_2"/>
    <property type="match status" value="1"/>
</dbReference>
<dbReference type="InterPro" id="IPR000595">
    <property type="entry name" value="cNMP-bd_dom"/>
</dbReference>
<feature type="domain" description="Cyclic nucleotide-binding" evidence="4">
    <location>
        <begin position="9"/>
        <end position="111"/>
    </location>
</feature>
<dbReference type="SUPFAM" id="SSF46785">
    <property type="entry name" value="Winged helix' DNA-binding domain"/>
    <property type="match status" value="1"/>
</dbReference>
<organism evidence="6 7">
    <name type="scientific">Peptostreptococcus equinus</name>
    <dbReference type="NCBI Taxonomy" id="3003601"/>
    <lineage>
        <taxon>Bacteria</taxon>
        <taxon>Bacillati</taxon>
        <taxon>Bacillota</taxon>
        <taxon>Clostridia</taxon>
        <taxon>Peptostreptococcales</taxon>
        <taxon>Peptostreptococcaceae</taxon>
        <taxon>Peptostreptococcus</taxon>
    </lineage>
</organism>